<dbReference type="InterPro" id="IPR036249">
    <property type="entry name" value="Thioredoxin-like_sf"/>
</dbReference>
<dbReference type="InterPro" id="IPR013766">
    <property type="entry name" value="Thioredoxin_domain"/>
</dbReference>
<evidence type="ECO:0000256" key="3">
    <source>
        <dbReference type="ARBA" id="ARBA00023284"/>
    </source>
</evidence>
<comment type="caution">
    <text evidence="5">The sequence shown here is derived from an EMBL/GenBank/DDBJ whole genome shotgun (WGS) entry which is preliminary data.</text>
</comment>
<dbReference type="Gene3D" id="3.40.30.10">
    <property type="entry name" value="Glutaredoxin"/>
    <property type="match status" value="1"/>
</dbReference>
<reference evidence="5" key="1">
    <citation type="journal article" date="2014" name="Int. J. Syst. Evol. Microbiol.">
        <title>Complete genome sequence of Corynebacterium casei LMG S-19264T (=DSM 44701T), isolated from a smear-ripened cheese.</title>
        <authorList>
            <consortium name="US DOE Joint Genome Institute (JGI-PGF)"/>
            <person name="Walter F."/>
            <person name="Albersmeier A."/>
            <person name="Kalinowski J."/>
            <person name="Ruckert C."/>
        </authorList>
    </citation>
    <scope>NUCLEOTIDE SEQUENCE</scope>
    <source>
        <strain evidence="5">CGMCC 1.12785</strain>
    </source>
</reference>
<name>A0A8J2TWR8_9MICO</name>
<protein>
    <submittedName>
        <fullName evidence="5">Peroxiredoxin</fullName>
    </submittedName>
</protein>
<dbReference type="PROSITE" id="PS51352">
    <property type="entry name" value="THIOREDOXIN_2"/>
    <property type="match status" value="1"/>
</dbReference>
<evidence type="ECO:0000313" key="6">
    <source>
        <dbReference type="Proteomes" id="UP000616114"/>
    </source>
</evidence>
<reference evidence="5" key="2">
    <citation type="submission" date="2020-09" db="EMBL/GenBank/DDBJ databases">
        <authorList>
            <person name="Sun Q."/>
            <person name="Zhou Y."/>
        </authorList>
    </citation>
    <scope>NUCLEOTIDE SEQUENCE</scope>
    <source>
        <strain evidence="5">CGMCC 1.12785</strain>
    </source>
</reference>
<dbReference type="SUPFAM" id="SSF52833">
    <property type="entry name" value="Thioredoxin-like"/>
    <property type="match status" value="1"/>
</dbReference>
<evidence type="ECO:0000256" key="1">
    <source>
        <dbReference type="ARBA" id="ARBA00022559"/>
    </source>
</evidence>
<evidence type="ECO:0000313" key="5">
    <source>
        <dbReference type="EMBL" id="GGA09082.1"/>
    </source>
</evidence>
<keyword evidence="2" id="KW-0049">Antioxidant</keyword>
<dbReference type="PANTHER" id="PTHR43110">
    <property type="entry name" value="THIOL PEROXIDASE"/>
    <property type="match status" value="1"/>
</dbReference>
<evidence type="ECO:0000256" key="2">
    <source>
        <dbReference type="ARBA" id="ARBA00022862"/>
    </source>
</evidence>
<dbReference type="GO" id="GO:0004601">
    <property type="term" value="F:peroxidase activity"/>
    <property type="evidence" value="ECO:0007669"/>
    <property type="project" value="UniProtKB-KW"/>
</dbReference>
<sequence length="156" mass="16777">MTVVRLAAGDAAPPFDLDSGQGPRLTLEELERDHSRLLLVFYPFAFSPVCDSELAELAGMQEELAATGTGVAAISTDPKYALAAFAAERDLRFPLLSDFWPHGATAQAYGTFDDSRGTALRGTFLIRQGRLLAAEVGPAGQARDFRAFLAARSPHH</sequence>
<dbReference type="PANTHER" id="PTHR43110:SF1">
    <property type="entry name" value="THIOL PEROXIDASE"/>
    <property type="match status" value="1"/>
</dbReference>
<dbReference type="Proteomes" id="UP000616114">
    <property type="component" value="Unassembled WGS sequence"/>
</dbReference>
<keyword evidence="6" id="KW-1185">Reference proteome</keyword>
<dbReference type="InterPro" id="IPR050455">
    <property type="entry name" value="Tpx_Peroxidase_subfamily"/>
</dbReference>
<keyword evidence="1" id="KW-0560">Oxidoreductase</keyword>
<keyword evidence="1" id="KW-0575">Peroxidase</keyword>
<organism evidence="5 6">
    <name type="scientific">Sediminivirga luteola</name>
    <dbReference type="NCBI Taxonomy" id="1774748"/>
    <lineage>
        <taxon>Bacteria</taxon>
        <taxon>Bacillati</taxon>
        <taxon>Actinomycetota</taxon>
        <taxon>Actinomycetes</taxon>
        <taxon>Micrococcales</taxon>
        <taxon>Brevibacteriaceae</taxon>
        <taxon>Sediminivirga</taxon>
    </lineage>
</organism>
<gene>
    <name evidence="5" type="ORF">GCM10011333_10070</name>
</gene>
<proteinExistence type="predicted"/>
<dbReference type="EMBL" id="BMFY01000003">
    <property type="protein sequence ID" value="GGA09082.1"/>
    <property type="molecule type" value="Genomic_DNA"/>
</dbReference>
<evidence type="ECO:0000259" key="4">
    <source>
        <dbReference type="PROSITE" id="PS51352"/>
    </source>
</evidence>
<accession>A0A8J2TWR8</accession>
<feature type="domain" description="Thioredoxin" evidence="4">
    <location>
        <begin position="6"/>
        <end position="154"/>
    </location>
</feature>
<dbReference type="AlphaFoldDB" id="A0A8J2TWR8"/>
<dbReference type="Pfam" id="PF00578">
    <property type="entry name" value="AhpC-TSA"/>
    <property type="match status" value="1"/>
</dbReference>
<keyword evidence="3" id="KW-0676">Redox-active center</keyword>
<dbReference type="RefSeq" id="WP_188549832.1">
    <property type="nucleotide sequence ID" value="NZ_BMFY01000003.1"/>
</dbReference>
<dbReference type="InterPro" id="IPR000866">
    <property type="entry name" value="AhpC/TSA"/>
</dbReference>